<dbReference type="Pfam" id="PF02770">
    <property type="entry name" value="Acyl-CoA_dh_M"/>
    <property type="match status" value="1"/>
</dbReference>
<reference evidence="15" key="1">
    <citation type="submission" date="2016-06" db="EMBL/GenBank/DDBJ databases">
        <authorList>
            <person name="Nascimento L."/>
            <person name="Pereira R.V."/>
            <person name="Martins L.F."/>
            <person name="Quaggio R.B."/>
            <person name="Silva A.M."/>
            <person name="Setubal J.C."/>
        </authorList>
    </citation>
    <scope>NUCLEOTIDE SEQUENCE [LARGE SCALE GENOMIC DNA]</scope>
</reference>
<comment type="pathway">
    <text evidence="2">Amino-acid degradation; L-valine degradation.</text>
</comment>
<dbReference type="InterPro" id="IPR037069">
    <property type="entry name" value="AcylCoA_DH/ox_N_sf"/>
</dbReference>
<evidence type="ECO:0000256" key="9">
    <source>
        <dbReference type="ARBA" id="ARBA00067585"/>
    </source>
</evidence>
<keyword evidence="7 10" id="KW-0560">Oxidoreductase</keyword>
<evidence type="ECO:0000313" key="14">
    <source>
        <dbReference type="EMBL" id="OUM86870.1"/>
    </source>
</evidence>
<dbReference type="PANTHER" id="PTHR43884:SF12">
    <property type="entry name" value="ISOVALERYL-COA DEHYDROGENASE, MITOCHONDRIAL-RELATED"/>
    <property type="match status" value="1"/>
</dbReference>
<dbReference type="InterPro" id="IPR006089">
    <property type="entry name" value="Acyl-CoA_DH_CS"/>
</dbReference>
<dbReference type="FunFam" id="1.20.140.10:FF:000001">
    <property type="entry name" value="Acyl-CoA dehydrogenase"/>
    <property type="match status" value="1"/>
</dbReference>
<dbReference type="Gene3D" id="1.20.140.10">
    <property type="entry name" value="Butyryl-CoA Dehydrogenase, subunit A, domain 3"/>
    <property type="match status" value="1"/>
</dbReference>
<dbReference type="Gene3D" id="2.40.110.10">
    <property type="entry name" value="Butyryl-CoA Dehydrogenase, subunit A, domain 2"/>
    <property type="match status" value="1"/>
</dbReference>
<evidence type="ECO:0000313" key="15">
    <source>
        <dbReference type="Proteomes" id="UP000196475"/>
    </source>
</evidence>
<dbReference type="InterPro" id="IPR013786">
    <property type="entry name" value="AcylCoA_DH/ox_N"/>
</dbReference>
<evidence type="ECO:0000259" key="13">
    <source>
        <dbReference type="Pfam" id="PF02771"/>
    </source>
</evidence>
<proteinExistence type="inferred from homology"/>
<dbReference type="EMBL" id="LZRT01000085">
    <property type="protein sequence ID" value="OUM86870.1"/>
    <property type="molecule type" value="Genomic_DNA"/>
</dbReference>
<dbReference type="Pfam" id="PF02771">
    <property type="entry name" value="Acyl-CoA_dh_N"/>
    <property type="match status" value="1"/>
</dbReference>
<dbReference type="PANTHER" id="PTHR43884">
    <property type="entry name" value="ACYL-COA DEHYDROGENASE"/>
    <property type="match status" value="1"/>
</dbReference>
<feature type="domain" description="Acyl-CoA oxidase/dehydrogenase middle" evidence="12">
    <location>
        <begin position="113"/>
        <end position="208"/>
    </location>
</feature>
<dbReference type="FunFam" id="2.40.110.10:FF:000001">
    <property type="entry name" value="Acyl-CoA dehydrogenase, mitochondrial"/>
    <property type="match status" value="1"/>
</dbReference>
<dbReference type="GO" id="GO:0003995">
    <property type="term" value="F:acyl-CoA dehydrogenase activity"/>
    <property type="evidence" value="ECO:0007669"/>
    <property type="project" value="InterPro"/>
</dbReference>
<evidence type="ECO:0000259" key="12">
    <source>
        <dbReference type="Pfam" id="PF02770"/>
    </source>
</evidence>
<organism evidence="14 15">
    <name type="scientific">Bacillus thermozeamaize</name>
    <dbReference type="NCBI Taxonomy" id="230954"/>
    <lineage>
        <taxon>Bacteria</taxon>
        <taxon>Bacillati</taxon>
        <taxon>Bacillota</taxon>
        <taxon>Bacilli</taxon>
        <taxon>Bacillales</taxon>
        <taxon>Bacillaceae</taxon>
        <taxon>Bacillus</taxon>
    </lineage>
</organism>
<dbReference type="FunFam" id="1.10.540.10:FF:000002">
    <property type="entry name" value="Acyl-CoA dehydrogenase FadE19"/>
    <property type="match status" value="1"/>
</dbReference>
<comment type="cofactor">
    <cofactor evidence="1 10">
        <name>FAD</name>
        <dbReference type="ChEBI" id="CHEBI:57692"/>
    </cofactor>
</comment>
<dbReference type="Proteomes" id="UP000196475">
    <property type="component" value="Unassembled WGS sequence"/>
</dbReference>
<evidence type="ECO:0000256" key="4">
    <source>
        <dbReference type="ARBA" id="ARBA00022456"/>
    </source>
</evidence>
<dbReference type="PROSITE" id="PS00073">
    <property type="entry name" value="ACYL_COA_DH_2"/>
    <property type="match status" value="1"/>
</dbReference>
<keyword evidence="6 10" id="KW-0274">FAD</keyword>
<feature type="domain" description="Acyl-CoA dehydrogenase/oxidase C-terminal" evidence="11">
    <location>
        <begin position="220"/>
        <end position="368"/>
    </location>
</feature>
<dbReference type="PIRSF" id="PIRSF016578">
    <property type="entry name" value="HsaA"/>
    <property type="match status" value="1"/>
</dbReference>
<evidence type="ECO:0000256" key="2">
    <source>
        <dbReference type="ARBA" id="ARBA00005109"/>
    </source>
</evidence>
<dbReference type="Gene3D" id="1.10.540.10">
    <property type="entry name" value="Acyl-CoA dehydrogenase/oxidase, N-terminal domain"/>
    <property type="match status" value="1"/>
</dbReference>
<evidence type="ECO:0000259" key="11">
    <source>
        <dbReference type="Pfam" id="PF00441"/>
    </source>
</evidence>
<dbReference type="Pfam" id="PF00441">
    <property type="entry name" value="Acyl-CoA_dh_1"/>
    <property type="match status" value="1"/>
</dbReference>
<dbReference type="GO" id="GO:0050660">
    <property type="term" value="F:flavin adenine dinucleotide binding"/>
    <property type="evidence" value="ECO:0007669"/>
    <property type="project" value="InterPro"/>
</dbReference>
<accession>A0A1Y3PHR3</accession>
<keyword evidence="4" id="KW-0101">Branched-chain amino acid catabolism</keyword>
<evidence type="ECO:0000256" key="7">
    <source>
        <dbReference type="ARBA" id="ARBA00023002"/>
    </source>
</evidence>
<gene>
    <name evidence="14" type="ORF">BAA01_15605</name>
</gene>
<evidence type="ECO:0000256" key="3">
    <source>
        <dbReference type="ARBA" id="ARBA00009347"/>
    </source>
</evidence>
<comment type="caution">
    <text evidence="14">The sequence shown here is derived from an EMBL/GenBank/DDBJ whole genome shotgun (WGS) entry which is preliminary data.</text>
</comment>
<dbReference type="GO" id="GO:0009083">
    <property type="term" value="P:branched-chain amino acid catabolic process"/>
    <property type="evidence" value="ECO:0007669"/>
    <property type="project" value="UniProtKB-KW"/>
</dbReference>
<keyword evidence="5 10" id="KW-0285">Flavoprotein</keyword>
<dbReference type="InterPro" id="IPR009100">
    <property type="entry name" value="AcylCoA_DH/oxidase_NM_dom_sf"/>
</dbReference>
<feature type="domain" description="Acyl-CoA dehydrogenase/oxidase N-terminal" evidence="13">
    <location>
        <begin position="1"/>
        <end position="109"/>
    </location>
</feature>
<comment type="catalytic activity">
    <reaction evidence="8">
        <text>a 2,3-saturated acyl-CoA + A = a 2,3-dehydroacyl-CoA + AH2</text>
        <dbReference type="Rhea" id="RHEA:48608"/>
        <dbReference type="ChEBI" id="CHEBI:13193"/>
        <dbReference type="ChEBI" id="CHEBI:17499"/>
        <dbReference type="ChEBI" id="CHEBI:60015"/>
        <dbReference type="ChEBI" id="CHEBI:65111"/>
    </reaction>
</comment>
<dbReference type="AlphaFoldDB" id="A0A1Y3PHR3"/>
<protein>
    <recommendedName>
        <fullName evidence="9">Acyl-CoA dehydrogenase</fullName>
    </recommendedName>
</protein>
<sequence length="374" mass="42035">MFRKSVQKFVEKEILPHVEEWERAGEVPRQLFRRCGELGYLGLKFPKEYGGAGADLVTEAVFIEELSKCGAGGVAAAIGAHANIAMTPVWKYGNEQQKRKYLEPAIRGEMIAALGITEPNTGSDVAAIATTARREGDHYVLNGSKMFITNGVHADYVCVAAKTDPSRGYRGISLFIVESKWPGFRVGKSLRKLGWRSSDTAELVFEDVRVPAENLLGEENQGFYYIMKNFQWERIWLALSSVALAEKALEDAIRYSQERTQFGRTLSQFQALRHKMVDMAVDLEKARHLTYYALYKYAQGEDAVIETTMAKAYAGEMVSRVTDMALQIHGGNGYMMEYPVQRYWRDARIQSIGGGTTQIMNEILVKRLGIVENQ</sequence>
<dbReference type="SUPFAM" id="SSF47203">
    <property type="entry name" value="Acyl-CoA dehydrogenase C-terminal domain-like"/>
    <property type="match status" value="1"/>
</dbReference>
<dbReference type="InterPro" id="IPR006091">
    <property type="entry name" value="Acyl-CoA_Oxase/DH_mid-dom"/>
</dbReference>
<name>A0A1Y3PHR3_9BACI</name>
<evidence type="ECO:0000256" key="6">
    <source>
        <dbReference type="ARBA" id="ARBA00022827"/>
    </source>
</evidence>
<dbReference type="InterPro" id="IPR009075">
    <property type="entry name" value="AcylCo_DH/oxidase_C"/>
</dbReference>
<dbReference type="SUPFAM" id="SSF56645">
    <property type="entry name" value="Acyl-CoA dehydrogenase NM domain-like"/>
    <property type="match status" value="1"/>
</dbReference>
<evidence type="ECO:0000256" key="8">
    <source>
        <dbReference type="ARBA" id="ARBA00052546"/>
    </source>
</evidence>
<comment type="similarity">
    <text evidence="3 10">Belongs to the acyl-CoA dehydrogenase family.</text>
</comment>
<evidence type="ECO:0000256" key="1">
    <source>
        <dbReference type="ARBA" id="ARBA00001974"/>
    </source>
</evidence>
<dbReference type="InterPro" id="IPR046373">
    <property type="entry name" value="Acyl-CoA_Oxase/DH_mid-dom_sf"/>
</dbReference>
<evidence type="ECO:0000256" key="10">
    <source>
        <dbReference type="RuleBase" id="RU362125"/>
    </source>
</evidence>
<evidence type="ECO:0000256" key="5">
    <source>
        <dbReference type="ARBA" id="ARBA00022630"/>
    </source>
</evidence>
<dbReference type="InterPro" id="IPR036250">
    <property type="entry name" value="AcylCo_DH-like_C"/>
</dbReference>